<feature type="domain" description="Glycosyl transferase family 1" evidence="3">
    <location>
        <begin position="181"/>
        <end position="338"/>
    </location>
</feature>
<dbReference type="InterPro" id="IPR001296">
    <property type="entry name" value="Glyco_trans_1"/>
</dbReference>
<dbReference type="RefSeq" id="WP_230514519.1">
    <property type="nucleotide sequence ID" value="NZ_JAWIZJ010000009.1"/>
</dbReference>
<dbReference type="InterPro" id="IPR028098">
    <property type="entry name" value="Glyco_trans_4-like_N"/>
</dbReference>
<dbReference type="Pfam" id="PF00534">
    <property type="entry name" value="Glycos_transf_1"/>
    <property type="match status" value="1"/>
</dbReference>
<name>A0A4R3VKH6_9GAMM</name>
<dbReference type="Pfam" id="PF13439">
    <property type="entry name" value="Glyco_transf_4"/>
    <property type="match status" value="1"/>
</dbReference>
<dbReference type="AlphaFoldDB" id="A0A4R3VKH6"/>
<protein>
    <submittedName>
        <fullName evidence="5">Glycosyltransferase involved in cell wall biosynthesis</fullName>
    </submittedName>
</protein>
<evidence type="ECO:0000313" key="5">
    <source>
        <dbReference type="EMBL" id="TCV04713.1"/>
    </source>
</evidence>
<dbReference type="Gene3D" id="3.40.50.2000">
    <property type="entry name" value="Glycogen Phosphorylase B"/>
    <property type="match status" value="2"/>
</dbReference>
<feature type="domain" description="Glycosyltransferase subfamily 4-like N-terminal" evidence="4">
    <location>
        <begin position="17"/>
        <end position="164"/>
    </location>
</feature>
<accession>A0A4R3VKH6</accession>
<evidence type="ECO:0000256" key="1">
    <source>
        <dbReference type="ARBA" id="ARBA00022676"/>
    </source>
</evidence>
<evidence type="ECO:0000259" key="4">
    <source>
        <dbReference type="Pfam" id="PF13439"/>
    </source>
</evidence>
<dbReference type="CDD" id="cd03801">
    <property type="entry name" value="GT4_PimA-like"/>
    <property type="match status" value="1"/>
</dbReference>
<organism evidence="5 6">
    <name type="scientific">Samsonia erythrinae</name>
    <dbReference type="NCBI Taxonomy" id="160434"/>
    <lineage>
        <taxon>Bacteria</taxon>
        <taxon>Pseudomonadati</taxon>
        <taxon>Pseudomonadota</taxon>
        <taxon>Gammaproteobacteria</taxon>
        <taxon>Enterobacterales</taxon>
        <taxon>Pectobacteriaceae</taxon>
        <taxon>Samsonia</taxon>
    </lineage>
</organism>
<gene>
    <name evidence="5" type="ORF">EDC54_1092</name>
</gene>
<keyword evidence="1" id="KW-0328">Glycosyltransferase</keyword>
<keyword evidence="6" id="KW-1185">Reference proteome</keyword>
<dbReference type="SUPFAM" id="SSF53756">
    <property type="entry name" value="UDP-Glycosyltransferase/glycogen phosphorylase"/>
    <property type="match status" value="1"/>
</dbReference>
<keyword evidence="2 5" id="KW-0808">Transferase</keyword>
<evidence type="ECO:0000256" key="2">
    <source>
        <dbReference type="ARBA" id="ARBA00022679"/>
    </source>
</evidence>
<evidence type="ECO:0000259" key="3">
    <source>
        <dbReference type="Pfam" id="PF00534"/>
    </source>
</evidence>
<reference evidence="5 6" key="1">
    <citation type="submission" date="2019-03" db="EMBL/GenBank/DDBJ databases">
        <title>Genomic Encyclopedia of Type Strains, Phase IV (KMG-IV): sequencing the most valuable type-strain genomes for metagenomic binning, comparative biology and taxonomic classification.</title>
        <authorList>
            <person name="Goeker M."/>
        </authorList>
    </citation>
    <scope>NUCLEOTIDE SEQUENCE [LARGE SCALE GENOMIC DNA]</scope>
    <source>
        <strain evidence="5 6">DSM 16730</strain>
    </source>
</reference>
<comment type="caution">
    <text evidence="5">The sequence shown here is derived from an EMBL/GenBank/DDBJ whole genome shotgun (WGS) entry which is preliminary data.</text>
</comment>
<sequence length="365" mass="40423">MNDKMGTVFFLESSKNMGGQEWQLLQQMESLNAQGFTTRLFCNAKGRINSEARARGLSVINLPFRNSGHLPTIRGLRNEIKRQRPLACICHSGHDANNLYIAALTLFNRPKIIRSRTYYTNRKPNPLSRFLPIDLVMVPSRFMAEKIREQFPGKQIDVVYPGIAFEKLDREVDLPLESDLEAWLSKEEGDVIIQLGMLRAEKGHSIILAALSELAVCRPTLRYVIAGGGNAAPLQQEIAKRGLQHKVWIGELASVSAALRRADILVMPSTKEPLGMAQIEALGLAVPVIISNEGGLPETVQNGVTGMIVTENNPQEWAKAIDFALSNKDIVQGYAEAGKVDVRARFGREANTERLIQIVTDSPLS</sequence>
<dbReference type="PANTHER" id="PTHR12526:SF510">
    <property type="entry name" value="D-INOSITOL 3-PHOSPHATE GLYCOSYLTRANSFERASE"/>
    <property type="match status" value="1"/>
</dbReference>
<dbReference type="PANTHER" id="PTHR12526">
    <property type="entry name" value="GLYCOSYLTRANSFERASE"/>
    <property type="match status" value="1"/>
</dbReference>
<dbReference type="GO" id="GO:1901135">
    <property type="term" value="P:carbohydrate derivative metabolic process"/>
    <property type="evidence" value="ECO:0007669"/>
    <property type="project" value="UniProtKB-ARBA"/>
</dbReference>
<evidence type="ECO:0000313" key="6">
    <source>
        <dbReference type="Proteomes" id="UP000295433"/>
    </source>
</evidence>
<dbReference type="GO" id="GO:0016757">
    <property type="term" value="F:glycosyltransferase activity"/>
    <property type="evidence" value="ECO:0007669"/>
    <property type="project" value="UniProtKB-KW"/>
</dbReference>
<dbReference type="Proteomes" id="UP000295433">
    <property type="component" value="Unassembled WGS sequence"/>
</dbReference>
<proteinExistence type="predicted"/>
<dbReference type="EMBL" id="SMBY01000009">
    <property type="protein sequence ID" value="TCV04713.1"/>
    <property type="molecule type" value="Genomic_DNA"/>
</dbReference>